<dbReference type="EMBL" id="MU069521">
    <property type="protein sequence ID" value="KAF5840193.1"/>
    <property type="molecule type" value="Genomic_DNA"/>
</dbReference>
<dbReference type="InterPro" id="IPR022678">
    <property type="entry name" value="NMT_CS"/>
</dbReference>
<evidence type="ECO:0000256" key="4">
    <source>
        <dbReference type="ARBA" id="ARBA00023315"/>
    </source>
</evidence>
<dbReference type="PANTHER" id="PTHR11377:SF5">
    <property type="entry name" value="GLYCYLPEPTIDE N-TETRADECANOYLTRANSFERASE"/>
    <property type="match status" value="1"/>
</dbReference>
<feature type="region of interest" description="Disordered" evidence="7">
    <location>
        <begin position="1"/>
        <end position="39"/>
    </location>
</feature>
<dbReference type="InterPro" id="IPR022677">
    <property type="entry name" value="NMT_C"/>
</dbReference>
<keyword evidence="3 5" id="KW-0808">Transferase</keyword>
<comment type="function">
    <text evidence="5">Adds a myristoyl group to the N-terminal glycine residue of certain cellular proteins.</text>
</comment>
<dbReference type="PANTHER" id="PTHR11377">
    <property type="entry name" value="N-MYRISTOYL TRANSFERASE"/>
    <property type="match status" value="1"/>
</dbReference>
<gene>
    <name evidence="10" type="ORF">DUNSADRAFT_17540</name>
</gene>
<name>A0ABQ7H015_DUNSA</name>
<protein>
    <recommendedName>
        <fullName evidence="2 5">Glycylpeptide N-tetradecanoyltransferase</fullName>
        <ecNumber evidence="2 5">2.3.1.97</ecNumber>
    </recommendedName>
</protein>
<dbReference type="InterPro" id="IPR022676">
    <property type="entry name" value="NMT_N"/>
</dbReference>
<evidence type="ECO:0000256" key="1">
    <source>
        <dbReference type="ARBA" id="ARBA00009469"/>
    </source>
</evidence>
<keyword evidence="4 5" id="KW-0012">Acyltransferase</keyword>
<evidence type="ECO:0000313" key="11">
    <source>
        <dbReference type="Proteomes" id="UP000815325"/>
    </source>
</evidence>
<organism evidence="10 11">
    <name type="scientific">Dunaliella salina</name>
    <name type="common">Green alga</name>
    <name type="synonym">Protococcus salinus</name>
    <dbReference type="NCBI Taxonomy" id="3046"/>
    <lineage>
        <taxon>Eukaryota</taxon>
        <taxon>Viridiplantae</taxon>
        <taxon>Chlorophyta</taxon>
        <taxon>core chlorophytes</taxon>
        <taxon>Chlorophyceae</taxon>
        <taxon>CS clade</taxon>
        <taxon>Chlamydomonadales</taxon>
        <taxon>Dunaliellaceae</taxon>
        <taxon>Dunaliella</taxon>
    </lineage>
</organism>
<dbReference type="Pfam" id="PF02799">
    <property type="entry name" value="NMT_C"/>
    <property type="match status" value="1"/>
</dbReference>
<evidence type="ECO:0000256" key="2">
    <source>
        <dbReference type="ARBA" id="ARBA00012923"/>
    </source>
</evidence>
<comment type="caution">
    <text evidence="10">The sequence shown here is derived from an EMBL/GenBank/DDBJ whole genome shotgun (WGS) entry which is preliminary data.</text>
</comment>
<comment type="catalytic activity">
    <reaction evidence="5">
        <text>N-terminal glycyl-[protein] + tetradecanoyl-CoA = N-tetradecanoylglycyl-[protein] + CoA + H(+)</text>
        <dbReference type="Rhea" id="RHEA:15521"/>
        <dbReference type="Rhea" id="RHEA-COMP:12666"/>
        <dbReference type="Rhea" id="RHEA-COMP:12667"/>
        <dbReference type="ChEBI" id="CHEBI:15378"/>
        <dbReference type="ChEBI" id="CHEBI:57287"/>
        <dbReference type="ChEBI" id="CHEBI:57385"/>
        <dbReference type="ChEBI" id="CHEBI:64723"/>
        <dbReference type="ChEBI" id="CHEBI:133050"/>
        <dbReference type="EC" id="2.3.1.97"/>
    </reaction>
</comment>
<dbReference type="InterPro" id="IPR000903">
    <property type="entry name" value="NMT"/>
</dbReference>
<sequence length="392" mass="43972">MPTQQPDKEQAASTSPGGSQPQAQVPDAPQTLSVPVRRPRDAKDKYVFWETQPVPQFSATEPAQVGLALPEWRSQQSAASSLQEVYDLLSNNYVEDDDCMFRFAYPANFLRWALSPPGFTTDWLVGVRASTNSKLVGFISAIPVDMVVNGKEIKMVEINFLCVHKKLRSKRLAPVLIKEITRRVNLHNIWQAAFTAGALLPRPIATCRYWHRSLSPKKLIDIGFSRLAPRMTMARTIKLYKLPDAPITPGIRPFESRDAPQVVELLNNYLQRYRITQKFSLEDVLHWFTPRENVVDAYVVEDGSGKVTDFSSYYNLPSTVLGHPEHSELKAAYMFYTEPAVLEGPQVWHWRRGAQLLPVQLPGSPALGTLRMSGQNEGAGCKDNLQVPGMPG</sequence>
<evidence type="ECO:0000256" key="5">
    <source>
        <dbReference type="RuleBase" id="RU000586"/>
    </source>
</evidence>
<dbReference type="PROSITE" id="PS00975">
    <property type="entry name" value="NMT_1"/>
    <property type="match status" value="1"/>
</dbReference>
<evidence type="ECO:0000256" key="7">
    <source>
        <dbReference type="SAM" id="MobiDB-lite"/>
    </source>
</evidence>
<dbReference type="GO" id="GO:0016740">
    <property type="term" value="F:transferase activity"/>
    <property type="evidence" value="ECO:0007669"/>
    <property type="project" value="UniProtKB-KW"/>
</dbReference>
<evidence type="ECO:0000256" key="6">
    <source>
        <dbReference type="RuleBase" id="RU004178"/>
    </source>
</evidence>
<reference evidence="10" key="1">
    <citation type="submission" date="2017-08" db="EMBL/GenBank/DDBJ databases">
        <authorList>
            <person name="Polle J.E."/>
            <person name="Barry K."/>
            <person name="Cushman J."/>
            <person name="Schmutz J."/>
            <person name="Tran D."/>
            <person name="Hathwaick L.T."/>
            <person name="Yim W.C."/>
            <person name="Jenkins J."/>
            <person name="Mckie-Krisberg Z.M."/>
            <person name="Prochnik S."/>
            <person name="Lindquist E."/>
            <person name="Dockter R.B."/>
            <person name="Adam C."/>
            <person name="Molina H."/>
            <person name="Bunkerborg J."/>
            <person name="Jin E."/>
            <person name="Buchheim M."/>
            <person name="Magnuson J."/>
        </authorList>
    </citation>
    <scope>NUCLEOTIDE SEQUENCE</scope>
    <source>
        <strain evidence="10">CCAP 19/18</strain>
    </source>
</reference>
<evidence type="ECO:0000259" key="8">
    <source>
        <dbReference type="Pfam" id="PF01233"/>
    </source>
</evidence>
<feature type="compositionally biased region" description="Basic and acidic residues" evidence="7">
    <location>
        <begin position="1"/>
        <end position="10"/>
    </location>
</feature>
<evidence type="ECO:0000256" key="3">
    <source>
        <dbReference type="ARBA" id="ARBA00022679"/>
    </source>
</evidence>
<dbReference type="InterPro" id="IPR016181">
    <property type="entry name" value="Acyl_CoA_acyltransferase"/>
</dbReference>
<feature type="domain" description="Glycylpeptide N-tetradecanoyltransferase C-terminal" evidence="9">
    <location>
        <begin position="221"/>
        <end position="337"/>
    </location>
</feature>
<comment type="similarity">
    <text evidence="1 6">Belongs to the NMT family.</text>
</comment>
<proteinExistence type="inferred from homology"/>
<dbReference type="Gene3D" id="3.40.630.170">
    <property type="match status" value="1"/>
</dbReference>
<dbReference type="SUPFAM" id="SSF55729">
    <property type="entry name" value="Acyl-CoA N-acyltransferases (Nat)"/>
    <property type="match status" value="2"/>
</dbReference>
<dbReference type="Proteomes" id="UP000815325">
    <property type="component" value="Unassembled WGS sequence"/>
</dbReference>
<evidence type="ECO:0000313" key="10">
    <source>
        <dbReference type="EMBL" id="KAF5840193.1"/>
    </source>
</evidence>
<dbReference type="EC" id="2.3.1.97" evidence="2 5"/>
<dbReference type="Pfam" id="PF01233">
    <property type="entry name" value="NMT"/>
    <property type="match status" value="1"/>
</dbReference>
<keyword evidence="11" id="KW-1185">Reference proteome</keyword>
<accession>A0ABQ7H015</accession>
<feature type="compositionally biased region" description="Polar residues" evidence="7">
    <location>
        <begin position="11"/>
        <end position="23"/>
    </location>
</feature>
<feature type="domain" description="Glycylpeptide N-tetradecanoyltransferase N-terminal" evidence="8">
    <location>
        <begin position="77"/>
        <end position="207"/>
    </location>
</feature>
<evidence type="ECO:0000259" key="9">
    <source>
        <dbReference type="Pfam" id="PF02799"/>
    </source>
</evidence>